<comment type="caution">
    <text evidence="9">The sequence shown here is derived from an EMBL/GenBank/DDBJ whole genome shotgun (WGS) entry which is preliminary data.</text>
</comment>
<evidence type="ECO:0000313" key="9">
    <source>
        <dbReference type="EMBL" id="KHE91325.1"/>
    </source>
</evidence>
<protein>
    <submittedName>
        <fullName evidence="9">Uncharacterized protein</fullName>
    </submittedName>
</protein>
<proteinExistence type="inferred from homology"/>
<dbReference type="GO" id="GO:0005524">
    <property type="term" value="F:ATP binding"/>
    <property type="evidence" value="ECO:0007669"/>
    <property type="project" value="UniProtKB-KW"/>
</dbReference>
<evidence type="ECO:0000256" key="8">
    <source>
        <dbReference type="ARBA" id="ARBA00022842"/>
    </source>
</evidence>
<dbReference type="PANTHER" id="PTHR32057:SF14">
    <property type="entry name" value="PROTEIN ADENYLYLTRANSFERASE SELO, MITOCHONDRIAL"/>
    <property type="match status" value="1"/>
</dbReference>
<evidence type="ECO:0000256" key="1">
    <source>
        <dbReference type="ARBA" id="ARBA00001946"/>
    </source>
</evidence>
<keyword evidence="7" id="KW-0067">ATP-binding</keyword>
<dbReference type="GO" id="GO:0046872">
    <property type="term" value="F:metal ion binding"/>
    <property type="evidence" value="ECO:0007669"/>
    <property type="project" value="UniProtKB-KW"/>
</dbReference>
<keyword evidence="6" id="KW-0547">Nucleotide-binding</keyword>
<evidence type="ECO:0000256" key="4">
    <source>
        <dbReference type="ARBA" id="ARBA00022695"/>
    </source>
</evidence>
<dbReference type="PANTHER" id="PTHR32057">
    <property type="entry name" value="PROTEIN ADENYLYLTRANSFERASE SELO, MITOCHONDRIAL"/>
    <property type="match status" value="1"/>
</dbReference>
<comment type="cofactor">
    <cofactor evidence="1">
        <name>Mg(2+)</name>
        <dbReference type="ChEBI" id="CHEBI:18420"/>
    </cofactor>
</comment>
<sequence length="205" mass="23563">MIEQSEPLQQILAGYEKVFERDWQSMMAQKLGLNAFSPETDNEFVTELQAILQLAETDMTIFYRQLAKIDIGIGSLNDVHDATLPEPLLNAYYVPEQLTNDNVARIGNWTRCYKARVCKDGTLNYTRRKRMNAVNPKYVLRNYLTQLAIDKAEQGDNFMVNEYWSYCAALTTNNSTKKSMLRSVIEQAVRCFRVALDVPLSRLSD</sequence>
<keyword evidence="4" id="KW-0548">Nucleotidyltransferase</keyword>
<dbReference type="InterPro" id="IPR003846">
    <property type="entry name" value="SelO"/>
</dbReference>
<keyword evidence="5" id="KW-0479">Metal-binding</keyword>
<keyword evidence="8" id="KW-0460">Magnesium</keyword>
<name>A0A0B0EKX4_9BACT</name>
<dbReference type="AlphaFoldDB" id="A0A0B0EKX4"/>
<evidence type="ECO:0000256" key="5">
    <source>
        <dbReference type="ARBA" id="ARBA00022723"/>
    </source>
</evidence>
<evidence type="ECO:0000256" key="6">
    <source>
        <dbReference type="ARBA" id="ARBA00022741"/>
    </source>
</evidence>
<gene>
    <name evidence="9" type="ORF">SCABRO_03005</name>
</gene>
<dbReference type="eggNOG" id="COG0397">
    <property type="taxonomic scope" value="Bacteria"/>
</dbReference>
<organism evidence="9 10">
    <name type="scientific">Candidatus Scalindua brodae</name>
    <dbReference type="NCBI Taxonomy" id="237368"/>
    <lineage>
        <taxon>Bacteria</taxon>
        <taxon>Pseudomonadati</taxon>
        <taxon>Planctomycetota</taxon>
        <taxon>Candidatus Brocadiia</taxon>
        <taxon>Candidatus Brocadiales</taxon>
        <taxon>Candidatus Scalinduaceae</taxon>
        <taxon>Candidatus Scalindua</taxon>
    </lineage>
</organism>
<accession>A0A0B0EKX4</accession>
<dbReference type="Proteomes" id="UP000030652">
    <property type="component" value="Unassembled WGS sequence"/>
</dbReference>
<dbReference type="EMBL" id="JRYO01000213">
    <property type="protein sequence ID" value="KHE91325.1"/>
    <property type="molecule type" value="Genomic_DNA"/>
</dbReference>
<evidence type="ECO:0000313" key="10">
    <source>
        <dbReference type="Proteomes" id="UP000030652"/>
    </source>
</evidence>
<dbReference type="GO" id="GO:0070733">
    <property type="term" value="F:AMPylase activity"/>
    <property type="evidence" value="ECO:0007669"/>
    <property type="project" value="TreeGrafter"/>
</dbReference>
<evidence type="ECO:0000256" key="7">
    <source>
        <dbReference type="ARBA" id="ARBA00022840"/>
    </source>
</evidence>
<dbReference type="PATRIC" id="fig|237368.3.peg.3251"/>
<keyword evidence="3" id="KW-0808">Transferase</keyword>
<comment type="similarity">
    <text evidence="2">Belongs to the SELO family.</text>
</comment>
<evidence type="ECO:0000256" key="3">
    <source>
        <dbReference type="ARBA" id="ARBA00022679"/>
    </source>
</evidence>
<dbReference type="Pfam" id="PF02696">
    <property type="entry name" value="SelO"/>
    <property type="match status" value="1"/>
</dbReference>
<reference evidence="9 10" key="1">
    <citation type="submission" date="2014-10" db="EMBL/GenBank/DDBJ databases">
        <title>Draft genome of anammox bacterium scalindua brodae, obtained using differential coverage binning of sequence data from two enrichment reactors.</title>
        <authorList>
            <person name="Speth D.R."/>
            <person name="Russ L."/>
            <person name="Kartal B."/>
            <person name="Op den Camp H.J."/>
            <person name="Dutilh B.E."/>
            <person name="Jetten M.S."/>
        </authorList>
    </citation>
    <scope>NUCLEOTIDE SEQUENCE [LARGE SCALE GENOMIC DNA]</scope>
    <source>
        <strain evidence="9">RU1</strain>
    </source>
</reference>
<evidence type="ECO:0000256" key="2">
    <source>
        <dbReference type="ARBA" id="ARBA00009747"/>
    </source>
</evidence>